<dbReference type="Proteomes" id="UP000501989">
    <property type="component" value="Chromosome"/>
</dbReference>
<keyword evidence="3 18" id="KW-0813">Transport</keyword>
<dbReference type="RefSeq" id="WP_172609251.1">
    <property type="nucleotide sequence ID" value="NZ_CP053746.1"/>
</dbReference>
<organism evidence="20 21">
    <name type="scientific">Pseudomonas graminis</name>
    <dbReference type="NCBI Taxonomy" id="158627"/>
    <lineage>
        <taxon>Bacteria</taxon>
        <taxon>Pseudomonadati</taxon>
        <taxon>Pseudomonadota</taxon>
        <taxon>Gammaproteobacteria</taxon>
        <taxon>Pseudomonadales</taxon>
        <taxon>Pseudomonadaceae</taxon>
        <taxon>Pseudomonas</taxon>
    </lineage>
</organism>
<comment type="caution">
    <text evidence="18">Lacks conserved residue(s) required for the propagation of feature annotation.</text>
</comment>
<dbReference type="PROSITE" id="PS51352">
    <property type="entry name" value="THIOREDOXIN_2"/>
    <property type="match status" value="1"/>
</dbReference>
<dbReference type="GO" id="GO:0047134">
    <property type="term" value="F:protein-disulfide reductase [NAD(P)H] activity"/>
    <property type="evidence" value="ECO:0007669"/>
    <property type="project" value="UniProtKB-UniRule"/>
</dbReference>
<evidence type="ECO:0000256" key="12">
    <source>
        <dbReference type="ARBA" id="ARBA00023027"/>
    </source>
</evidence>
<name>A0A6M8MKT9_9PSED</name>
<dbReference type="GO" id="GO:0009055">
    <property type="term" value="F:electron transfer activity"/>
    <property type="evidence" value="ECO:0007669"/>
    <property type="project" value="UniProtKB-UniRule"/>
</dbReference>
<evidence type="ECO:0000256" key="8">
    <source>
        <dbReference type="ARBA" id="ARBA00022748"/>
    </source>
</evidence>
<comment type="catalytic activity">
    <reaction evidence="17 18">
        <text>[protein]-dithiol + NADP(+) = [protein]-disulfide + NADPH + H(+)</text>
        <dbReference type="Rhea" id="RHEA:18753"/>
        <dbReference type="Rhea" id="RHEA-COMP:10593"/>
        <dbReference type="Rhea" id="RHEA-COMP:10594"/>
        <dbReference type="ChEBI" id="CHEBI:15378"/>
        <dbReference type="ChEBI" id="CHEBI:29950"/>
        <dbReference type="ChEBI" id="CHEBI:50058"/>
        <dbReference type="ChEBI" id="CHEBI:57783"/>
        <dbReference type="ChEBI" id="CHEBI:58349"/>
        <dbReference type="EC" id="1.8.1.8"/>
    </reaction>
</comment>
<proteinExistence type="inferred from homology"/>
<gene>
    <name evidence="18" type="primary">dsbD</name>
    <name evidence="20" type="ORF">FX982_00123</name>
</gene>
<evidence type="ECO:0000256" key="16">
    <source>
        <dbReference type="ARBA" id="ARBA00047388"/>
    </source>
</evidence>
<keyword evidence="7 18" id="KW-0732">Signal</keyword>
<dbReference type="GO" id="GO:0017004">
    <property type="term" value="P:cytochrome complex assembly"/>
    <property type="evidence" value="ECO:0007669"/>
    <property type="project" value="UniProtKB-UniRule"/>
</dbReference>
<feature type="transmembrane region" description="Helical" evidence="18">
    <location>
        <begin position="424"/>
        <end position="445"/>
    </location>
</feature>
<feature type="transmembrane region" description="Helical" evidence="18">
    <location>
        <begin position="253"/>
        <end position="275"/>
    </location>
</feature>
<keyword evidence="14 18" id="KW-1015">Disulfide bond</keyword>
<dbReference type="SUPFAM" id="SSF52833">
    <property type="entry name" value="Thioredoxin-like"/>
    <property type="match status" value="1"/>
</dbReference>
<dbReference type="InterPro" id="IPR028250">
    <property type="entry name" value="DsbDN"/>
</dbReference>
<evidence type="ECO:0000256" key="14">
    <source>
        <dbReference type="ARBA" id="ARBA00023157"/>
    </source>
</evidence>
<feature type="transmembrane region" description="Helical" evidence="18">
    <location>
        <begin position="296"/>
        <end position="326"/>
    </location>
</feature>
<dbReference type="PANTHER" id="PTHR32234">
    <property type="entry name" value="THIOL:DISULFIDE INTERCHANGE PROTEIN DSBD"/>
    <property type="match status" value="1"/>
</dbReference>
<dbReference type="SUPFAM" id="SSF74863">
    <property type="entry name" value="Thiol:disulfide interchange protein DsbD, N-terminal domain (DsbD-alpha)"/>
    <property type="match status" value="1"/>
</dbReference>
<evidence type="ECO:0000259" key="19">
    <source>
        <dbReference type="PROSITE" id="PS51352"/>
    </source>
</evidence>
<dbReference type="PANTHER" id="PTHR32234:SF0">
    <property type="entry name" value="THIOL:DISULFIDE INTERCHANGE PROTEIN DSBD"/>
    <property type="match status" value="1"/>
</dbReference>
<dbReference type="CDD" id="cd02953">
    <property type="entry name" value="DsbDgamma"/>
    <property type="match status" value="1"/>
</dbReference>
<dbReference type="PROSITE" id="PS00194">
    <property type="entry name" value="THIOREDOXIN_1"/>
    <property type="match status" value="1"/>
</dbReference>
<comment type="catalytic activity">
    <reaction evidence="16 18">
        <text>[protein]-dithiol + NAD(+) = [protein]-disulfide + NADH + H(+)</text>
        <dbReference type="Rhea" id="RHEA:18749"/>
        <dbReference type="Rhea" id="RHEA-COMP:10593"/>
        <dbReference type="Rhea" id="RHEA-COMP:10594"/>
        <dbReference type="ChEBI" id="CHEBI:15378"/>
        <dbReference type="ChEBI" id="CHEBI:29950"/>
        <dbReference type="ChEBI" id="CHEBI:50058"/>
        <dbReference type="ChEBI" id="CHEBI:57540"/>
        <dbReference type="ChEBI" id="CHEBI:57945"/>
        <dbReference type="EC" id="1.8.1.8"/>
    </reaction>
</comment>
<feature type="chain" id="PRO_5027181172" description="Thiol:disulfide interchange protein DsbD" evidence="18">
    <location>
        <begin position="19"/>
        <end position="591"/>
    </location>
</feature>
<keyword evidence="12 18" id="KW-0520">NAD</keyword>
<protein>
    <recommendedName>
        <fullName evidence="18">Thiol:disulfide interchange protein DsbD</fullName>
        <ecNumber evidence="18">1.8.1.8</ecNumber>
    </recommendedName>
    <alternativeName>
        <fullName evidence="18">Protein-disulfide reductase</fullName>
        <shortName evidence="18">Disulfide reductase</shortName>
    </alternativeName>
</protein>
<evidence type="ECO:0000313" key="21">
    <source>
        <dbReference type="Proteomes" id="UP000501989"/>
    </source>
</evidence>
<keyword evidence="4 18" id="KW-1003">Cell membrane</keyword>
<evidence type="ECO:0000256" key="17">
    <source>
        <dbReference type="ARBA" id="ARBA00047804"/>
    </source>
</evidence>
<evidence type="ECO:0000256" key="11">
    <source>
        <dbReference type="ARBA" id="ARBA00023002"/>
    </source>
</evidence>
<evidence type="ECO:0000256" key="15">
    <source>
        <dbReference type="ARBA" id="ARBA00023284"/>
    </source>
</evidence>
<dbReference type="Pfam" id="PF02683">
    <property type="entry name" value="DsbD_TM"/>
    <property type="match status" value="1"/>
</dbReference>
<feature type="disulfide bond" description="Redox-active" evidence="18">
    <location>
        <begin position="504"/>
        <end position="507"/>
    </location>
</feature>
<feature type="signal peptide" evidence="18">
    <location>
        <begin position="1"/>
        <end position="18"/>
    </location>
</feature>
<dbReference type="GO" id="GO:0045454">
    <property type="term" value="P:cell redox homeostasis"/>
    <property type="evidence" value="ECO:0007669"/>
    <property type="project" value="TreeGrafter"/>
</dbReference>
<feature type="domain" description="Thioredoxin" evidence="19">
    <location>
        <begin position="443"/>
        <end position="589"/>
    </location>
</feature>
<dbReference type="InterPro" id="IPR013766">
    <property type="entry name" value="Thioredoxin_domain"/>
</dbReference>
<feature type="disulfide bond" description="Redox-active" evidence="18">
    <location>
        <begin position="129"/>
        <end position="135"/>
    </location>
</feature>
<comment type="function">
    <text evidence="18">Required to facilitate the formation of correct disulfide bonds in some periplasmic proteins and for the assembly of the periplasmic c-type cytochromes. Acts by transferring electrons from cytoplasmic thioredoxin to the periplasm. This transfer involves a cascade of disulfide bond formation and reduction steps.</text>
</comment>
<dbReference type="Pfam" id="PF11412">
    <property type="entry name" value="DsbD_N"/>
    <property type="match status" value="1"/>
</dbReference>
<keyword evidence="5 18" id="KW-0997">Cell inner membrane</keyword>
<feature type="transmembrane region" description="Helical" evidence="18">
    <location>
        <begin position="394"/>
        <end position="412"/>
    </location>
</feature>
<evidence type="ECO:0000256" key="9">
    <source>
        <dbReference type="ARBA" id="ARBA00022982"/>
    </source>
</evidence>
<dbReference type="InterPro" id="IPR017937">
    <property type="entry name" value="Thioredoxin_CS"/>
</dbReference>
<evidence type="ECO:0000256" key="5">
    <source>
        <dbReference type="ARBA" id="ARBA00022519"/>
    </source>
</evidence>
<dbReference type="Gene3D" id="2.60.40.1250">
    <property type="entry name" value="Thiol:disulfide interchange protein DsbD, N-terminal domain"/>
    <property type="match status" value="1"/>
</dbReference>
<feature type="transmembrane region" description="Helical" evidence="18">
    <location>
        <begin position="217"/>
        <end position="241"/>
    </location>
</feature>
<evidence type="ECO:0000256" key="13">
    <source>
        <dbReference type="ARBA" id="ARBA00023136"/>
    </source>
</evidence>
<keyword evidence="15 18" id="KW-0676">Redox-active center</keyword>
<dbReference type="AlphaFoldDB" id="A0A6M8MKT9"/>
<keyword evidence="9 18" id="KW-0249">Electron transport</keyword>
<comment type="subcellular location">
    <subcellularLocation>
        <location evidence="1 18">Cell inner membrane</location>
        <topology evidence="1 18">Multi-pass membrane protein</topology>
    </subcellularLocation>
</comment>
<dbReference type="NCBIfam" id="NF001419">
    <property type="entry name" value="PRK00293.1"/>
    <property type="match status" value="1"/>
</dbReference>
<dbReference type="EC" id="1.8.1.8" evidence="18"/>
<keyword evidence="21" id="KW-1185">Reference proteome</keyword>
<evidence type="ECO:0000256" key="10">
    <source>
        <dbReference type="ARBA" id="ARBA00022989"/>
    </source>
</evidence>
<evidence type="ECO:0000256" key="4">
    <source>
        <dbReference type="ARBA" id="ARBA00022475"/>
    </source>
</evidence>
<keyword evidence="10 18" id="KW-1133">Transmembrane helix</keyword>
<feature type="transmembrane region" description="Helical" evidence="18">
    <location>
        <begin position="366"/>
        <end position="388"/>
    </location>
</feature>
<keyword evidence="13 18" id="KW-0472">Membrane</keyword>
<evidence type="ECO:0000256" key="1">
    <source>
        <dbReference type="ARBA" id="ARBA00004429"/>
    </source>
</evidence>
<dbReference type="Gene3D" id="3.40.30.10">
    <property type="entry name" value="Glutaredoxin"/>
    <property type="match status" value="1"/>
</dbReference>
<dbReference type="GO" id="GO:0005886">
    <property type="term" value="C:plasma membrane"/>
    <property type="evidence" value="ECO:0007669"/>
    <property type="project" value="UniProtKB-SubCell"/>
</dbReference>
<dbReference type="Pfam" id="PF13899">
    <property type="entry name" value="Thioredoxin_7"/>
    <property type="match status" value="1"/>
</dbReference>
<dbReference type="InterPro" id="IPR003834">
    <property type="entry name" value="Cyt_c_assmbl_TM_dom"/>
</dbReference>
<evidence type="ECO:0000313" key="20">
    <source>
        <dbReference type="EMBL" id="QKF49205.1"/>
    </source>
</evidence>
<dbReference type="InterPro" id="IPR036249">
    <property type="entry name" value="Thioredoxin-like_sf"/>
</dbReference>
<dbReference type="InterPro" id="IPR035671">
    <property type="entry name" value="DsbD_gamma"/>
</dbReference>
<dbReference type="InterPro" id="IPR036929">
    <property type="entry name" value="DsbDN_sf"/>
</dbReference>
<sequence length="591" mass="63218" precursor="true">MRNLWLVMLILFPLLAQALPGGDTFPSRNGPSLFSEKPDFLPANQAFIFTSERLASGEARLYWQIADGYYLYQQRLRFEGLNKEQQPVLPTGEDHHDEYFGQQQVYRQALELTIPASASGQIKVSWQGCADAGLCYPPQSQPVSVGSGNGQPANAQVGDQAEDQALASGLAQRSLALSLLAFFGLGLLLAFTPCSLPMLPILAGVVVGSGARPARGFALAGVYVLSMALIYAGLGVVAALLGSNLQSTLQQPWLLGSFAVLFVLLALPMFGFFELQLPGFLRDRLEKAGRQRHGGSLLGASLLGALSGLMIGPCMTAPLAGALLYIAQSGNALHGALVLFVMGLGMGLPLLLLVTVGTRFLPKPGAWMNLVKGLFGFLLLGTALIMIRPLLADVLWMALFGALLIVVAYSAILQTRLLPRASLLCAPIGLVVGLWGVMMVTGAAAGGDDPWQPLKVYSGSSSSTAIEAHDAFTTIKDPQALDRELAAAVAAGQWVLVDYYADWCVSCKIMEKNVFAKAETLQALNGVRLLRLDVTADNDASRALLGRFNVLGPPTLVWIAPDGSERRDRRITGEVDLEGFLQHWETTRGRG</sequence>
<dbReference type="InterPro" id="IPR022910">
    <property type="entry name" value="Thiol_diS_interchange_DbsD"/>
</dbReference>
<evidence type="ECO:0000256" key="2">
    <source>
        <dbReference type="ARBA" id="ARBA00007241"/>
    </source>
</evidence>
<dbReference type="HAMAP" id="MF_00399">
    <property type="entry name" value="DbsD"/>
    <property type="match status" value="1"/>
</dbReference>
<dbReference type="KEGG" id="pgg:FX982_00123"/>
<comment type="similarity">
    <text evidence="2 18">Belongs to the thioredoxin family. DsbD subfamily.</text>
</comment>
<dbReference type="EMBL" id="CP053746">
    <property type="protein sequence ID" value="QKF49205.1"/>
    <property type="molecule type" value="Genomic_DNA"/>
</dbReference>
<feature type="transmembrane region" description="Helical" evidence="18">
    <location>
        <begin position="332"/>
        <end position="354"/>
    </location>
</feature>
<keyword evidence="11 18" id="KW-0560">Oxidoreductase</keyword>
<keyword evidence="6 18" id="KW-0812">Transmembrane</keyword>
<evidence type="ECO:0000256" key="6">
    <source>
        <dbReference type="ARBA" id="ARBA00022692"/>
    </source>
</evidence>
<keyword evidence="8 18" id="KW-0201">Cytochrome c-type biogenesis</keyword>
<evidence type="ECO:0000256" key="3">
    <source>
        <dbReference type="ARBA" id="ARBA00022448"/>
    </source>
</evidence>
<evidence type="ECO:0000256" key="7">
    <source>
        <dbReference type="ARBA" id="ARBA00022729"/>
    </source>
</evidence>
<evidence type="ECO:0000256" key="18">
    <source>
        <dbReference type="HAMAP-Rule" id="MF_00399"/>
    </source>
</evidence>
<accession>A0A6M8MKT9</accession>
<reference evidence="21" key="1">
    <citation type="submission" date="2019-12" db="EMBL/GenBank/DDBJ databases">
        <title>Endophytic bacteria associated with Panax ginseng seedlings.</title>
        <authorList>
            <person name="Park J.M."/>
            <person name="Shin R."/>
            <person name="Jo S.H."/>
        </authorList>
    </citation>
    <scope>NUCLEOTIDE SEQUENCE [LARGE SCALE GENOMIC DNA]</scope>
    <source>
        <strain evidence="21">PgKB30</strain>
    </source>
</reference>
<feature type="transmembrane region" description="Helical" evidence="18">
    <location>
        <begin position="175"/>
        <end position="205"/>
    </location>
</feature>